<evidence type="ECO:0000313" key="4">
    <source>
        <dbReference type="Proteomes" id="UP000824107"/>
    </source>
</evidence>
<evidence type="ECO:0000313" key="3">
    <source>
        <dbReference type="EMBL" id="HIU52791.1"/>
    </source>
</evidence>
<proteinExistence type="predicted"/>
<evidence type="ECO:0000256" key="2">
    <source>
        <dbReference type="SAM" id="SignalP"/>
    </source>
</evidence>
<name>A0A9D1SAC6_9PROT</name>
<dbReference type="Proteomes" id="UP000824107">
    <property type="component" value="Unassembled WGS sequence"/>
</dbReference>
<dbReference type="EMBL" id="DVNC01000016">
    <property type="protein sequence ID" value="HIU52791.1"/>
    <property type="molecule type" value="Genomic_DNA"/>
</dbReference>
<feature type="compositionally biased region" description="Basic and acidic residues" evidence="1">
    <location>
        <begin position="53"/>
        <end position="64"/>
    </location>
</feature>
<reference evidence="3" key="2">
    <citation type="journal article" date="2021" name="PeerJ">
        <title>Extensive microbial diversity within the chicken gut microbiome revealed by metagenomics and culture.</title>
        <authorList>
            <person name="Gilroy R."/>
            <person name="Ravi A."/>
            <person name="Getino M."/>
            <person name="Pursley I."/>
            <person name="Horton D.L."/>
            <person name="Alikhan N.F."/>
            <person name="Baker D."/>
            <person name="Gharbi K."/>
            <person name="Hall N."/>
            <person name="Watson M."/>
            <person name="Adriaenssens E.M."/>
            <person name="Foster-Nyarko E."/>
            <person name="Jarju S."/>
            <person name="Secka A."/>
            <person name="Antonio M."/>
            <person name="Oren A."/>
            <person name="Chaudhuri R.R."/>
            <person name="La Ragione R."/>
            <person name="Hildebrand F."/>
            <person name="Pallen M.J."/>
        </authorList>
    </citation>
    <scope>NUCLEOTIDE SEQUENCE</scope>
    <source>
        <strain evidence="3">ChiW3-316</strain>
    </source>
</reference>
<feature type="chain" id="PRO_5039192196" evidence="2">
    <location>
        <begin position="24"/>
        <end position="168"/>
    </location>
</feature>
<feature type="region of interest" description="Disordered" evidence="1">
    <location>
        <begin position="43"/>
        <end position="64"/>
    </location>
</feature>
<reference evidence="3" key="1">
    <citation type="submission" date="2020-10" db="EMBL/GenBank/DDBJ databases">
        <authorList>
            <person name="Gilroy R."/>
        </authorList>
    </citation>
    <scope>NUCLEOTIDE SEQUENCE</scope>
    <source>
        <strain evidence="3">ChiW3-316</strain>
    </source>
</reference>
<comment type="caution">
    <text evidence="3">The sequence shown here is derived from an EMBL/GenBank/DDBJ whole genome shotgun (WGS) entry which is preliminary data.</text>
</comment>
<protein>
    <submittedName>
        <fullName evidence="3">Uncharacterized protein</fullName>
    </submittedName>
</protein>
<evidence type="ECO:0000256" key="1">
    <source>
        <dbReference type="SAM" id="MobiDB-lite"/>
    </source>
</evidence>
<gene>
    <name evidence="3" type="ORF">IAD20_01770</name>
</gene>
<sequence>MKKLLYGAALILPLAMAAANADAFWHRDVHHNAEANAATVNEAGNQAAQPQQKDMKQGKPCKKCDKHDMKAMKKMQKRSPEHWLAKENAEINEDYNEAVYKIGKTSLPQDAKDLLLSQAQANKELALKQAKEKSDLMMKNMEAREKFRDQIMQEKRNRKAVREIEDIL</sequence>
<organism evidence="3 4">
    <name type="scientific">Candidatus Scatocola faecipullorum</name>
    <dbReference type="NCBI Taxonomy" id="2840917"/>
    <lineage>
        <taxon>Bacteria</taxon>
        <taxon>Pseudomonadati</taxon>
        <taxon>Pseudomonadota</taxon>
        <taxon>Alphaproteobacteria</taxon>
        <taxon>Rhodospirillales</taxon>
        <taxon>Rhodospirillaceae</taxon>
        <taxon>Rhodospirillaceae incertae sedis</taxon>
        <taxon>Candidatus Scatocola</taxon>
    </lineage>
</organism>
<accession>A0A9D1SAC6</accession>
<feature type="signal peptide" evidence="2">
    <location>
        <begin position="1"/>
        <end position="23"/>
    </location>
</feature>
<dbReference type="AlphaFoldDB" id="A0A9D1SAC6"/>
<keyword evidence="2" id="KW-0732">Signal</keyword>